<protein>
    <recommendedName>
        <fullName evidence="1">J domain-containing protein</fullName>
    </recommendedName>
</protein>
<dbReference type="Proteomes" id="UP001642260">
    <property type="component" value="Unassembled WGS sequence"/>
</dbReference>
<dbReference type="PANTHER" id="PTHR23172">
    <property type="entry name" value="AUXILIN/CYCLIN G-ASSOCIATED KINASE-RELATED"/>
    <property type="match status" value="1"/>
</dbReference>
<dbReference type="SUPFAM" id="SSF46565">
    <property type="entry name" value="Chaperone J-domain"/>
    <property type="match status" value="1"/>
</dbReference>
<dbReference type="CDD" id="cd06257">
    <property type="entry name" value="DnaJ"/>
    <property type="match status" value="1"/>
</dbReference>
<gene>
    <name evidence="2" type="ORF">ERUC_LOCUS20447</name>
</gene>
<dbReference type="FunFam" id="1.10.287.110:FF:000002">
    <property type="entry name" value="putative tyrosine-protein phosphatase auxilin isoform X2"/>
    <property type="match status" value="1"/>
</dbReference>
<evidence type="ECO:0000259" key="1">
    <source>
        <dbReference type="PROSITE" id="PS50076"/>
    </source>
</evidence>
<evidence type="ECO:0000313" key="3">
    <source>
        <dbReference type="Proteomes" id="UP001642260"/>
    </source>
</evidence>
<dbReference type="AlphaFoldDB" id="A0ABC8K8R4"/>
<feature type="domain" description="J" evidence="1">
    <location>
        <begin position="162"/>
        <end position="224"/>
    </location>
</feature>
<dbReference type="InterPro" id="IPR036869">
    <property type="entry name" value="J_dom_sf"/>
</dbReference>
<proteinExistence type="predicted"/>
<dbReference type="EMBL" id="CAKOAT010197376">
    <property type="protein sequence ID" value="CAH8354692.1"/>
    <property type="molecule type" value="Genomic_DNA"/>
</dbReference>
<accession>A0ABC8K8R4</accession>
<keyword evidence="3" id="KW-1185">Reference proteome</keyword>
<dbReference type="Gene3D" id="1.10.287.110">
    <property type="entry name" value="DnaJ domain"/>
    <property type="match status" value="1"/>
</dbReference>
<comment type="caution">
    <text evidence="2">The sequence shown here is derived from an EMBL/GenBank/DDBJ whole genome shotgun (WGS) entry which is preliminary data.</text>
</comment>
<dbReference type="PROSITE" id="PS50076">
    <property type="entry name" value="DNAJ_2"/>
    <property type="match status" value="1"/>
</dbReference>
<evidence type="ECO:0000313" key="2">
    <source>
        <dbReference type="EMBL" id="CAH8354692.1"/>
    </source>
</evidence>
<dbReference type="InterPro" id="IPR001623">
    <property type="entry name" value="DnaJ_domain"/>
</dbReference>
<organism evidence="2 3">
    <name type="scientific">Eruca vesicaria subsp. sativa</name>
    <name type="common">Garden rocket</name>
    <name type="synonym">Eruca sativa</name>
    <dbReference type="NCBI Taxonomy" id="29727"/>
    <lineage>
        <taxon>Eukaryota</taxon>
        <taxon>Viridiplantae</taxon>
        <taxon>Streptophyta</taxon>
        <taxon>Embryophyta</taxon>
        <taxon>Tracheophyta</taxon>
        <taxon>Spermatophyta</taxon>
        <taxon>Magnoliopsida</taxon>
        <taxon>eudicotyledons</taxon>
        <taxon>Gunneridae</taxon>
        <taxon>Pentapetalae</taxon>
        <taxon>rosids</taxon>
        <taxon>malvids</taxon>
        <taxon>Brassicales</taxon>
        <taxon>Brassicaceae</taxon>
        <taxon>Brassiceae</taxon>
        <taxon>Eruca</taxon>
    </lineage>
</organism>
<dbReference type="PANTHER" id="PTHR23172:SF68">
    <property type="entry name" value="DNAJ DOMAIN PROTEIN"/>
    <property type="match status" value="1"/>
</dbReference>
<name>A0ABC8K8R4_ERUVS</name>
<sequence>MDEFVALTERYGLKPRGKSAPMASLKRSNFNPNTVKASPFDSNAELTLNDSKFDSFNPSGGFDYFLVFDELNKLSTNGSGDDDFLTGLNENGFDELIPGFGRSGHPSNSEVKETESVQVNKQQFGSPVAQAQFLEIKLWSDGKEGNLRALLSSLHLVLWPGCGWEAVSLTDLITSASVKKVYRKATLYVHPDKVQQKDAQQKYIAEKVFSILQEAWNKFKKEELS</sequence>
<reference evidence="2 3" key="1">
    <citation type="submission" date="2022-03" db="EMBL/GenBank/DDBJ databases">
        <authorList>
            <person name="Macdonald S."/>
            <person name="Ahmed S."/>
            <person name="Newling K."/>
        </authorList>
    </citation>
    <scope>NUCLEOTIDE SEQUENCE [LARGE SCALE GENOMIC DNA]</scope>
</reference>